<comment type="pathway">
    <text evidence="2">Nitrogen metabolism; nitrate reduction (denitrification); dinitrogen from nitrate: step 2/4.</text>
</comment>
<evidence type="ECO:0000313" key="16">
    <source>
        <dbReference type="EMBL" id="SNX71906.1"/>
    </source>
</evidence>
<protein>
    <recommendedName>
        <fullName evidence="13">Copper-containing nitrite reductase</fullName>
        <ecNumber evidence="13">1.7.2.1</ecNumber>
    </recommendedName>
</protein>
<dbReference type="Proteomes" id="UP000219467">
    <property type="component" value="Unassembled WGS sequence"/>
</dbReference>
<keyword evidence="5 12" id="KW-0479">Metal-binding</keyword>
<keyword evidence="11" id="KW-0534">Nitrate assimilation</keyword>
<dbReference type="InterPro" id="IPR001117">
    <property type="entry name" value="Cu-oxidase_2nd"/>
</dbReference>
<evidence type="ECO:0000256" key="5">
    <source>
        <dbReference type="ARBA" id="ARBA00022723"/>
    </source>
</evidence>
<dbReference type="InterPro" id="IPR008972">
    <property type="entry name" value="Cupredoxin"/>
</dbReference>
<keyword evidence="8" id="KW-0274">FAD</keyword>
<evidence type="ECO:0000259" key="15">
    <source>
        <dbReference type="Pfam" id="PF07731"/>
    </source>
</evidence>
<comment type="subunit">
    <text evidence="13">Homotrimer.</text>
</comment>
<evidence type="ECO:0000259" key="14">
    <source>
        <dbReference type="Pfam" id="PF00394"/>
    </source>
</evidence>
<sequence>MPHNIDFHAATGALGGGGLTLINPGEKVVLRFKATRAGTFVYHCAPGGPMIPWHVVSGMAGCIMVLPRDGLKDHEGKPVSYDRVYYIGESDHYIPKGDDGSYLRYSDPSEGYDDMVAVMNTLIPTHIVFNGAVGALTGDGALKANVGERVLFIHSQPNRDSRPHLIGGHGDLVWETGKFNNPPERDLETWFIRGGSAGAALYEFLQPGVYAYVNHNLIEAVHKGATAHVLVEGEWDNDLMEQVVAPTGLSG</sequence>
<accession>A0A285CXZ6</accession>
<dbReference type="Pfam" id="PF00394">
    <property type="entry name" value="Cu-oxidase"/>
    <property type="match status" value="1"/>
</dbReference>
<comment type="cofactor">
    <cofactor evidence="1">
        <name>FAD</name>
        <dbReference type="ChEBI" id="CHEBI:57692"/>
    </cofactor>
</comment>
<dbReference type="NCBIfam" id="TIGR02376">
    <property type="entry name" value="Cu_nitrite_red"/>
    <property type="match status" value="1"/>
</dbReference>
<keyword evidence="7" id="KW-0574">Periplasm</keyword>
<proteinExistence type="inferred from homology"/>
<evidence type="ECO:0000256" key="1">
    <source>
        <dbReference type="ARBA" id="ARBA00001974"/>
    </source>
</evidence>
<evidence type="ECO:0000313" key="17">
    <source>
        <dbReference type="Proteomes" id="UP000219467"/>
    </source>
</evidence>
<evidence type="ECO:0000256" key="6">
    <source>
        <dbReference type="ARBA" id="ARBA00022737"/>
    </source>
</evidence>
<dbReference type="CDD" id="cd04208">
    <property type="entry name" value="CuRO_2_CuNIR"/>
    <property type="match status" value="1"/>
</dbReference>
<dbReference type="InterPro" id="IPR011706">
    <property type="entry name" value="Cu-oxidase_C"/>
</dbReference>
<evidence type="ECO:0000256" key="10">
    <source>
        <dbReference type="ARBA" id="ARBA00023008"/>
    </source>
</evidence>
<evidence type="ECO:0000256" key="13">
    <source>
        <dbReference type="RuleBase" id="RU365025"/>
    </source>
</evidence>
<evidence type="ECO:0000256" key="11">
    <source>
        <dbReference type="ARBA" id="ARBA00023063"/>
    </source>
</evidence>
<dbReference type="Gene3D" id="2.60.40.420">
    <property type="entry name" value="Cupredoxins - blue copper proteins"/>
    <property type="match status" value="2"/>
</dbReference>
<dbReference type="GO" id="GO:0050421">
    <property type="term" value="F:nitrite reductase (NO-forming) activity"/>
    <property type="evidence" value="ECO:0007669"/>
    <property type="project" value="UniProtKB-EC"/>
</dbReference>
<dbReference type="GO" id="GO:0042128">
    <property type="term" value="P:nitrate assimilation"/>
    <property type="evidence" value="ECO:0007669"/>
    <property type="project" value="UniProtKB-KW"/>
</dbReference>
<reference evidence="17" key="1">
    <citation type="submission" date="2017-08" db="EMBL/GenBank/DDBJ databases">
        <authorList>
            <person name="Varghese N."/>
            <person name="Submissions S."/>
        </authorList>
    </citation>
    <scope>NUCLEOTIDE SEQUENCE [LARGE SCALE GENOMIC DNA]</scope>
    <source>
        <strain evidence="17">JA234</strain>
    </source>
</reference>
<feature type="domain" description="Plastocyanin-like" evidence="15">
    <location>
        <begin position="22"/>
        <end position="67"/>
    </location>
</feature>
<feature type="binding site" description="type 1 copper site" evidence="12">
    <location>
        <position position="54"/>
    </location>
    <ligand>
        <name>Cu cation</name>
        <dbReference type="ChEBI" id="CHEBI:23378"/>
        <label>1</label>
    </ligand>
</feature>
<organism evidence="16 17">
    <name type="scientific">Cereibacter ovatus</name>
    <dbReference type="NCBI Taxonomy" id="439529"/>
    <lineage>
        <taxon>Bacteria</taxon>
        <taxon>Pseudomonadati</taxon>
        <taxon>Pseudomonadota</taxon>
        <taxon>Alphaproteobacteria</taxon>
        <taxon>Rhodobacterales</taxon>
        <taxon>Paracoccaceae</taxon>
        <taxon>Cereibacter</taxon>
    </lineage>
</organism>
<keyword evidence="9 13" id="KW-0560">Oxidoreductase</keyword>
<keyword evidence="6" id="KW-0677">Repeat</keyword>
<dbReference type="GO" id="GO:0005507">
    <property type="term" value="F:copper ion binding"/>
    <property type="evidence" value="ECO:0007669"/>
    <property type="project" value="InterPro"/>
</dbReference>
<dbReference type="SUPFAM" id="SSF49503">
    <property type="entry name" value="Cupredoxins"/>
    <property type="match status" value="2"/>
</dbReference>
<feature type="binding site" description="type 1 copper site" evidence="12">
    <location>
        <position position="215"/>
    </location>
    <ligand>
        <name>Cu cation</name>
        <dbReference type="ChEBI" id="CHEBI:23378"/>
        <label>1</label>
    </ligand>
</feature>
<dbReference type="Pfam" id="PF07731">
    <property type="entry name" value="Cu-oxidase_2"/>
    <property type="match status" value="1"/>
</dbReference>
<feature type="binding site" description="type 1 copper site" evidence="12">
    <location>
        <position position="43"/>
    </location>
    <ligand>
        <name>Cu cation</name>
        <dbReference type="ChEBI" id="CHEBI:23378"/>
        <label>1</label>
    </ligand>
</feature>
<keyword evidence="17" id="KW-1185">Reference proteome</keyword>
<evidence type="ECO:0000256" key="9">
    <source>
        <dbReference type="ARBA" id="ARBA00023002"/>
    </source>
</evidence>
<feature type="binding site" description="type 1 copper site" evidence="12">
    <location>
        <position position="3"/>
    </location>
    <ligand>
        <name>Cu cation</name>
        <dbReference type="ChEBI" id="CHEBI:23378"/>
        <label>1</label>
    </ligand>
</feature>
<feature type="binding site" description="type 1 copper site" evidence="12">
    <location>
        <position position="44"/>
    </location>
    <ligand>
        <name>Cu cation</name>
        <dbReference type="ChEBI" id="CHEBI:23378"/>
        <label>1</label>
    </ligand>
</feature>
<name>A0A285CXZ6_9RHOB</name>
<comment type="cofactor">
    <cofactor evidence="13">
        <name>Cu(+)</name>
        <dbReference type="ChEBI" id="CHEBI:49552"/>
    </cofactor>
    <text evidence="13">Binds 1 Cu(+) ion.</text>
</comment>
<comment type="cofactor">
    <cofactor evidence="13">
        <name>Cu(2+)</name>
        <dbReference type="ChEBI" id="CHEBI:29036"/>
    </cofactor>
    <text evidence="13">Binds 1 Cu(+) ion.</text>
</comment>
<feature type="binding site" description="type 1 copper site" evidence="12">
    <location>
        <position position="59"/>
    </location>
    <ligand>
        <name>Cu cation</name>
        <dbReference type="ChEBI" id="CHEBI:23378"/>
        <label>1</label>
    </ligand>
</feature>
<dbReference type="UniPathway" id="UPA00652">
    <property type="reaction ID" value="UER00707"/>
</dbReference>
<evidence type="ECO:0000256" key="7">
    <source>
        <dbReference type="ARBA" id="ARBA00022764"/>
    </source>
</evidence>
<evidence type="ECO:0000256" key="3">
    <source>
        <dbReference type="ARBA" id="ARBA00010609"/>
    </source>
</evidence>
<feature type="domain" description="Plastocyanin-like" evidence="14">
    <location>
        <begin position="85"/>
        <end position="235"/>
    </location>
</feature>
<feature type="binding site" description="type 1 copper site" evidence="12">
    <location>
        <position position="8"/>
    </location>
    <ligand>
        <name>Cu cation</name>
        <dbReference type="ChEBI" id="CHEBI:23378"/>
        <label>1</label>
    </ligand>
</feature>
<comment type="similarity">
    <text evidence="3 13">Belongs to the multicopper oxidase family.</text>
</comment>
<evidence type="ECO:0000256" key="8">
    <source>
        <dbReference type="ARBA" id="ARBA00022827"/>
    </source>
</evidence>
<evidence type="ECO:0000256" key="2">
    <source>
        <dbReference type="ARBA" id="ARBA00005127"/>
    </source>
</evidence>
<dbReference type="GO" id="GO:0019333">
    <property type="term" value="P:denitrification pathway"/>
    <property type="evidence" value="ECO:0007669"/>
    <property type="project" value="UniProtKB-UniPathway"/>
</dbReference>
<gene>
    <name evidence="16" type="ORF">SAMN05878503_11126</name>
</gene>
<dbReference type="PRINTS" id="PR00695">
    <property type="entry name" value="CUNO2RDTASE"/>
</dbReference>
<dbReference type="EMBL" id="OAOQ01000011">
    <property type="protein sequence ID" value="SNX71906.1"/>
    <property type="molecule type" value="Genomic_DNA"/>
</dbReference>
<dbReference type="AlphaFoldDB" id="A0A285CXZ6"/>
<keyword evidence="10 12" id="KW-0186">Copper</keyword>
<dbReference type="InterPro" id="IPR001287">
    <property type="entry name" value="NO2-reductase_Cu"/>
</dbReference>
<keyword evidence="4" id="KW-0285">Flavoprotein</keyword>
<comment type="catalytic activity">
    <reaction evidence="13">
        <text>nitric oxide + Fe(III)-[cytochrome c] + H2O = Fe(II)-[cytochrome c] + nitrite + 2 H(+)</text>
        <dbReference type="Rhea" id="RHEA:15233"/>
        <dbReference type="Rhea" id="RHEA-COMP:10350"/>
        <dbReference type="Rhea" id="RHEA-COMP:14399"/>
        <dbReference type="ChEBI" id="CHEBI:15377"/>
        <dbReference type="ChEBI" id="CHEBI:15378"/>
        <dbReference type="ChEBI" id="CHEBI:16301"/>
        <dbReference type="ChEBI" id="CHEBI:16480"/>
        <dbReference type="ChEBI" id="CHEBI:29033"/>
        <dbReference type="ChEBI" id="CHEBI:29034"/>
        <dbReference type="EC" id="1.7.2.1"/>
    </reaction>
</comment>
<dbReference type="EC" id="1.7.2.1" evidence="13"/>
<evidence type="ECO:0000256" key="12">
    <source>
        <dbReference type="PIRSR" id="PIRSR601287-1"/>
    </source>
</evidence>
<evidence type="ECO:0000256" key="4">
    <source>
        <dbReference type="ARBA" id="ARBA00022630"/>
    </source>
</evidence>